<proteinExistence type="inferred from homology"/>
<evidence type="ECO:0000256" key="1">
    <source>
        <dbReference type="ARBA" id="ARBA00010817"/>
    </source>
</evidence>
<feature type="compositionally biased region" description="Polar residues" evidence="4">
    <location>
        <begin position="13"/>
        <end position="30"/>
    </location>
</feature>
<evidence type="ECO:0000313" key="7">
    <source>
        <dbReference type="Proteomes" id="UP000001072"/>
    </source>
</evidence>
<evidence type="ECO:0000259" key="5">
    <source>
        <dbReference type="SMART" id="SM00478"/>
    </source>
</evidence>
<sequence length="362" mass="40938">MPLTRSSRRLAATTLTSHKSPTLQSNQLETSPKDQPEIKRPNPPKKPKYNHPITPTETLPKPLSSHQDTTPSSPFDLEDAKSHLIKVDRRFKLLFESLPCKPFESSQLNAKPEPFQSLCKSILGQQVSWLAARSITHKFVRLFFPELPEKADDLDPSDSSFPTPSQVSTCSMERLRSAGASQRKAEYLLDLSNRFVNGQLSSEKLLAMNPDEIMEELCAVRGIGRWTVEMFLIFTVKHPNILPVSDLGIQKGLLRWYTNTIPIISPKKKSKSKTNLIKPDEETQVLENQSEKVLWNQFDPAPLPQSCSLTISSMKTRLSKPIKSGLYLTPKEMEELTEPWKPFRSIAIWYLWSLTDASAAPS</sequence>
<dbReference type="Proteomes" id="UP000001072">
    <property type="component" value="Unassembled WGS sequence"/>
</dbReference>
<organism evidence="7">
    <name type="scientific">Melampsora larici-populina (strain 98AG31 / pathotype 3-4-7)</name>
    <name type="common">Poplar leaf rust fungus</name>
    <dbReference type="NCBI Taxonomy" id="747676"/>
    <lineage>
        <taxon>Eukaryota</taxon>
        <taxon>Fungi</taxon>
        <taxon>Dikarya</taxon>
        <taxon>Basidiomycota</taxon>
        <taxon>Pucciniomycotina</taxon>
        <taxon>Pucciniomycetes</taxon>
        <taxon>Pucciniales</taxon>
        <taxon>Melampsoraceae</taxon>
        <taxon>Melampsora</taxon>
    </lineage>
</organism>
<accession>F4RIM6</accession>
<dbReference type="GeneID" id="18928093"/>
<dbReference type="GO" id="GO:0008725">
    <property type="term" value="F:DNA-3-methyladenine glycosylase activity"/>
    <property type="evidence" value="ECO:0007669"/>
    <property type="project" value="TreeGrafter"/>
</dbReference>
<dbReference type="InterPro" id="IPR003265">
    <property type="entry name" value="HhH-GPD_domain"/>
</dbReference>
<dbReference type="InterPro" id="IPR011257">
    <property type="entry name" value="DNA_glycosylase"/>
</dbReference>
<reference evidence="7" key="1">
    <citation type="journal article" date="2011" name="Proc. Natl. Acad. Sci. U.S.A.">
        <title>Obligate biotrophy features unraveled by the genomic analysis of rust fungi.</title>
        <authorList>
            <person name="Duplessis S."/>
            <person name="Cuomo C.A."/>
            <person name="Lin Y.-C."/>
            <person name="Aerts A."/>
            <person name="Tisserant E."/>
            <person name="Veneault-Fourrey C."/>
            <person name="Joly D.L."/>
            <person name="Hacquard S."/>
            <person name="Amselem J."/>
            <person name="Cantarel B.L."/>
            <person name="Chiu R."/>
            <person name="Coutinho P.M."/>
            <person name="Feau N."/>
            <person name="Field M."/>
            <person name="Frey P."/>
            <person name="Gelhaye E."/>
            <person name="Goldberg J."/>
            <person name="Grabherr M.G."/>
            <person name="Kodira C.D."/>
            <person name="Kohler A."/>
            <person name="Kuees U."/>
            <person name="Lindquist E.A."/>
            <person name="Lucas S.M."/>
            <person name="Mago R."/>
            <person name="Mauceli E."/>
            <person name="Morin E."/>
            <person name="Murat C."/>
            <person name="Pangilinan J.L."/>
            <person name="Park R."/>
            <person name="Pearson M."/>
            <person name="Quesneville H."/>
            <person name="Rouhier N."/>
            <person name="Sakthikumar S."/>
            <person name="Salamov A.A."/>
            <person name="Schmutz J."/>
            <person name="Selles B."/>
            <person name="Shapiro H."/>
            <person name="Tanguay P."/>
            <person name="Tuskan G.A."/>
            <person name="Henrissat B."/>
            <person name="Van de Peer Y."/>
            <person name="Rouze P."/>
            <person name="Ellis J.G."/>
            <person name="Dodds P.N."/>
            <person name="Schein J.E."/>
            <person name="Zhong S."/>
            <person name="Hamelin R.C."/>
            <person name="Grigoriev I.V."/>
            <person name="Szabo L.J."/>
            <person name="Martin F."/>
        </authorList>
    </citation>
    <scope>NUCLEOTIDE SEQUENCE [LARGE SCALE GENOMIC DNA]</scope>
    <source>
        <strain evidence="7">98AG31 / pathotype 3-4-7</strain>
    </source>
</reference>
<feature type="compositionally biased region" description="Basic and acidic residues" evidence="4">
    <location>
        <begin position="31"/>
        <end position="40"/>
    </location>
</feature>
<dbReference type="STRING" id="747676.F4RIM6"/>
<keyword evidence="2" id="KW-0227">DNA damage</keyword>
<feature type="region of interest" description="Disordered" evidence="4">
    <location>
        <begin position="1"/>
        <end position="77"/>
    </location>
</feature>
<dbReference type="FunCoup" id="F4RIM6">
    <property type="interactions" value="12"/>
</dbReference>
<dbReference type="OrthoDB" id="415889at2759"/>
<dbReference type="GO" id="GO:0043916">
    <property type="term" value="F:DNA-7-methylguanine glycosylase activity"/>
    <property type="evidence" value="ECO:0007669"/>
    <property type="project" value="TreeGrafter"/>
</dbReference>
<dbReference type="Pfam" id="PF00730">
    <property type="entry name" value="HhH-GPD"/>
    <property type="match status" value="1"/>
</dbReference>
<dbReference type="InterPro" id="IPR051912">
    <property type="entry name" value="Alkylbase_DNA_Glycosylase/TA"/>
</dbReference>
<dbReference type="GO" id="GO:0006307">
    <property type="term" value="P:DNA alkylation repair"/>
    <property type="evidence" value="ECO:0007669"/>
    <property type="project" value="TreeGrafter"/>
</dbReference>
<dbReference type="PANTHER" id="PTHR43003:SF5">
    <property type="entry name" value="DNA-3-METHYLADENINE GLYCOSYLASE"/>
    <property type="match status" value="1"/>
</dbReference>
<dbReference type="AlphaFoldDB" id="F4RIM6"/>
<dbReference type="GO" id="GO:0006285">
    <property type="term" value="P:base-excision repair, AP site formation"/>
    <property type="evidence" value="ECO:0007669"/>
    <property type="project" value="UniProtKB-ARBA"/>
</dbReference>
<dbReference type="SUPFAM" id="SSF48150">
    <property type="entry name" value="DNA-glycosylase"/>
    <property type="match status" value="1"/>
</dbReference>
<dbReference type="EMBL" id="GL883103">
    <property type="protein sequence ID" value="EGG07592.1"/>
    <property type="molecule type" value="Genomic_DNA"/>
</dbReference>
<dbReference type="GO" id="GO:0032131">
    <property type="term" value="F:alkylated DNA binding"/>
    <property type="evidence" value="ECO:0007669"/>
    <property type="project" value="TreeGrafter"/>
</dbReference>
<dbReference type="GO" id="GO:0005634">
    <property type="term" value="C:nucleus"/>
    <property type="evidence" value="ECO:0007669"/>
    <property type="project" value="TreeGrafter"/>
</dbReference>
<dbReference type="HOGENOM" id="CLU_033011_1_0_1"/>
<protein>
    <recommendedName>
        <fullName evidence="5">HhH-GPD domain-containing protein</fullName>
    </recommendedName>
</protein>
<keyword evidence="3" id="KW-0234">DNA repair</keyword>
<dbReference type="VEuPathDB" id="FungiDB:MELLADRAFT_43085"/>
<gene>
    <name evidence="6" type="ORF">MELLADRAFT_43085</name>
</gene>
<dbReference type="RefSeq" id="XP_007408924.1">
    <property type="nucleotide sequence ID" value="XM_007408862.1"/>
</dbReference>
<dbReference type="KEGG" id="mlr:MELLADRAFT_43085"/>
<comment type="similarity">
    <text evidence="1">Belongs to the alkylbase DNA glycosidase AlkA family.</text>
</comment>
<evidence type="ECO:0000256" key="4">
    <source>
        <dbReference type="SAM" id="MobiDB-lite"/>
    </source>
</evidence>
<dbReference type="FunFam" id="1.10.340.30:FF:000004">
    <property type="entry name" value="DNA-3-methyladenine glycosylase II"/>
    <property type="match status" value="1"/>
</dbReference>
<dbReference type="CDD" id="cd00056">
    <property type="entry name" value="ENDO3c"/>
    <property type="match status" value="1"/>
</dbReference>
<feature type="domain" description="HhH-GPD" evidence="5">
    <location>
        <begin position="123"/>
        <end position="298"/>
    </location>
</feature>
<dbReference type="PANTHER" id="PTHR43003">
    <property type="entry name" value="DNA-3-METHYLADENINE GLYCOSYLASE"/>
    <property type="match status" value="1"/>
</dbReference>
<keyword evidence="7" id="KW-1185">Reference proteome</keyword>
<dbReference type="SMART" id="SM00478">
    <property type="entry name" value="ENDO3c"/>
    <property type="match status" value="1"/>
</dbReference>
<dbReference type="InParanoid" id="F4RIM6"/>
<evidence type="ECO:0000313" key="6">
    <source>
        <dbReference type="EMBL" id="EGG07592.1"/>
    </source>
</evidence>
<name>F4RIM6_MELLP</name>
<dbReference type="GO" id="GO:0032993">
    <property type="term" value="C:protein-DNA complex"/>
    <property type="evidence" value="ECO:0007669"/>
    <property type="project" value="TreeGrafter"/>
</dbReference>
<feature type="compositionally biased region" description="Polar residues" evidence="4">
    <location>
        <begin position="64"/>
        <end position="73"/>
    </location>
</feature>
<dbReference type="Gene3D" id="1.10.340.30">
    <property type="entry name" value="Hypothetical protein, domain 2"/>
    <property type="match status" value="1"/>
</dbReference>
<evidence type="ECO:0000256" key="2">
    <source>
        <dbReference type="ARBA" id="ARBA00022763"/>
    </source>
</evidence>
<dbReference type="eggNOG" id="KOG1918">
    <property type="taxonomic scope" value="Eukaryota"/>
</dbReference>
<dbReference type="Gene3D" id="1.10.1670.40">
    <property type="match status" value="2"/>
</dbReference>
<evidence type="ECO:0000256" key="3">
    <source>
        <dbReference type="ARBA" id="ARBA00023204"/>
    </source>
</evidence>